<dbReference type="EMBL" id="CP000544">
    <property type="protein sequence ID" value="ABM62180.1"/>
    <property type="molecule type" value="Genomic_DNA"/>
</dbReference>
<dbReference type="Proteomes" id="UP000000647">
    <property type="component" value="Chromosome"/>
</dbReference>
<dbReference type="STRING" id="349124.Hhal_1413"/>
<proteinExistence type="inferred from homology"/>
<evidence type="ECO:0000256" key="1">
    <source>
        <dbReference type="ARBA" id="ARBA00005953"/>
    </source>
</evidence>
<dbReference type="InterPro" id="IPR050563">
    <property type="entry name" value="4-hydroxybenzoyl-CoA_TE"/>
</dbReference>
<dbReference type="InterPro" id="IPR029069">
    <property type="entry name" value="HotDog_dom_sf"/>
</dbReference>
<dbReference type="KEGG" id="hha:Hhal_1413"/>
<dbReference type="SUPFAM" id="SSF54637">
    <property type="entry name" value="Thioesterase/thiol ester dehydrase-isomerase"/>
    <property type="match status" value="1"/>
</dbReference>
<reference evidence="3 4" key="2">
    <citation type="journal article" date="2013" name="Stand. Genomic Sci.">
        <title>Complete genome sequence of Halorhodospira halophila SL1.</title>
        <authorList>
            <person name="Challacombe J.F."/>
            <person name="Majid S."/>
            <person name="Deole R."/>
            <person name="Brettin T.S."/>
            <person name="Bruce D."/>
            <person name="Delano S.F."/>
            <person name="Detter J.C."/>
            <person name="Gleasner C.D."/>
            <person name="Han C.S."/>
            <person name="Misra M."/>
            <person name="Reitenga K.G."/>
            <person name="Mikhailova N."/>
            <person name="Woyke T."/>
            <person name="Pitluck S."/>
            <person name="Nolan M."/>
            <person name="Land M.L."/>
            <person name="Saunders E."/>
            <person name="Tapia R."/>
            <person name="Lapidus A."/>
            <person name="Ivanova N."/>
            <person name="Hoff W.D."/>
        </authorList>
    </citation>
    <scope>NUCLEOTIDE SEQUENCE [LARGE SCALE GENOMIC DNA]</scope>
    <source>
        <strain evidence="4">DSM 244 / SL1</strain>
    </source>
</reference>
<dbReference type="CDD" id="cd00586">
    <property type="entry name" value="4HBT"/>
    <property type="match status" value="1"/>
</dbReference>
<dbReference type="Pfam" id="PF13279">
    <property type="entry name" value="4HBT_2"/>
    <property type="match status" value="1"/>
</dbReference>
<dbReference type="AlphaFoldDB" id="A1WWW8"/>
<evidence type="ECO:0000313" key="4">
    <source>
        <dbReference type="Proteomes" id="UP000000647"/>
    </source>
</evidence>
<gene>
    <name evidence="3" type="ordered locus">Hhal_1413</name>
</gene>
<dbReference type="OrthoDB" id="333038at2"/>
<dbReference type="GO" id="GO:0047617">
    <property type="term" value="F:fatty acyl-CoA hydrolase activity"/>
    <property type="evidence" value="ECO:0007669"/>
    <property type="project" value="TreeGrafter"/>
</dbReference>
<protein>
    <submittedName>
        <fullName evidence="3">Thioesterase superfamily protein</fullName>
    </submittedName>
</protein>
<keyword evidence="4" id="KW-1185">Reference proteome</keyword>
<dbReference type="HOGENOM" id="CLU_101141_8_0_6"/>
<accession>A1WWW8</accession>
<name>A1WWW8_HALHL</name>
<sequence length="145" mass="15893">MSKMKIELPEPLPYSAELPVRITDVNYGGHLGNDALVSLLHEARVAFLGHHGFSEGDCGGAGIVVSELEIAYRAEAFYGDVLSIAVGVGAIGRSRADLFYRVERSADAREIARARTTIAFFDYAARRPRRTPERFLDTFCARSSA</sequence>
<organism evidence="3 4">
    <name type="scientific">Halorhodospira halophila (strain DSM 244 / SL1)</name>
    <name type="common">Ectothiorhodospira halophila (strain DSM 244 / SL1)</name>
    <dbReference type="NCBI Taxonomy" id="349124"/>
    <lineage>
        <taxon>Bacteria</taxon>
        <taxon>Pseudomonadati</taxon>
        <taxon>Pseudomonadota</taxon>
        <taxon>Gammaproteobacteria</taxon>
        <taxon>Chromatiales</taxon>
        <taxon>Ectothiorhodospiraceae</taxon>
        <taxon>Halorhodospira</taxon>
    </lineage>
</organism>
<dbReference type="PANTHER" id="PTHR31793:SF27">
    <property type="entry name" value="NOVEL THIOESTERASE SUPERFAMILY DOMAIN AND SAPOSIN A-TYPE DOMAIN CONTAINING PROTEIN (0610012H03RIK)"/>
    <property type="match status" value="1"/>
</dbReference>
<dbReference type="eggNOG" id="COG0824">
    <property type="taxonomic scope" value="Bacteria"/>
</dbReference>
<dbReference type="PANTHER" id="PTHR31793">
    <property type="entry name" value="4-HYDROXYBENZOYL-COA THIOESTERASE FAMILY MEMBER"/>
    <property type="match status" value="1"/>
</dbReference>
<evidence type="ECO:0000256" key="2">
    <source>
        <dbReference type="ARBA" id="ARBA00022801"/>
    </source>
</evidence>
<keyword evidence="2" id="KW-0378">Hydrolase</keyword>
<comment type="similarity">
    <text evidence="1">Belongs to the 4-hydroxybenzoyl-CoA thioesterase family.</text>
</comment>
<reference evidence="4" key="1">
    <citation type="submission" date="2006-12" db="EMBL/GenBank/DDBJ databases">
        <title>Complete sequence of Halorhodospira halophila SL1.</title>
        <authorList>
            <consortium name="US DOE Joint Genome Institute"/>
            <person name="Copeland A."/>
            <person name="Lucas S."/>
            <person name="Lapidus A."/>
            <person name="Barry K."/>
            <person name="Detter J.C."/>
            <person name="Glavina del Rio T."/>
            <person name="Hammon N."/>
            <person name="Israni S."/>
            <person name="Dalin E."/>
            <person name="Tice H."/>
            <person name="Pitluck S."/>
            <person name="Saunders E."/>
            <person name="Brettin T."/>
            <person name="Bruce D."/>
            <person name="Han C."/>
            <person name="Tapia R."/>
            <person name="Schmutz J."/>
            <person name="Larimer F."/>
            <person name="Land M."/>
            <person name="Hauser L."/>
            <person name="Kyrpides N."/>
            <person name="Mikhailova N."/>
            <person name="Hoff W."/>
            <person name="Richardson P."/>
        </authorList>
    </citation>
    <scope>NUCLEOTIDE SEQUENCE [LARGE SCALE GENOMIC DNA]</scope>
    <source>
        <strain evidence="4">DSM 244 / SL1</strain>
    </source>
</reference>
<dbReference type="Gene3D" id="3.10.129.10">
    <property type="entry name" value="Hotdog Thioesterase"/>
    <property type="match status" value="1"/>
</dbReference>
<evidence type="ECO:0000313" key="3">
    <source>
        <dbReference type="EMBL" id="ABM62180.1"/>
    </source>
</evidence>